<dbReference type="SFLD" id="SFLDG01136">
    <property type="entry name" value="C1.6:_Phosphoserine_Phosphatas"/>
    <property type="match status" value="1"/>
</dbReference>
<dbReference type="GO" id="GO:0036424">
    <property type="term" value="F:L-phosphoserine phosphatase activity"/>
    <property type="evidence" value="ECO:0007669"/>
    <property type="project" value="InterPro"/>
</dbReference>
<dbReference type="SUPFAM" id="SSF56784">
    <property type="entry name" value="HAD-like"/>
    <property type="match status" value="1"/>
</dbReference>
<comment type="similarity">
    <text evidence="3">Belongs to the HAD-like hydrolase superfamily. SerB family.</text>
</comment>
<dbReference type="InterPro" id="IPR036412">
    <property type="entry name" value="HAD-like_sf"/>
</dbReference>
<evidence type="ECO:0000256" key="14">
    <source>
        <dbReference type="PIRSR" id="PIRSR604469-1"/>
    </source>
</evidence>
<comment type="catalytic activity">
    <reaction evidence="13">
        <text>O-phospho-D-serine + H2O = D-serine + phosphate</text>
        <dbReference type="Rhea" id="RHEA:24873"/>
        <dbReference type="ChEBI" id="CHEBI:15377"/>
        <dbReference type="ChEBI" id="CHEBI:35247"/>
        <dbReference type="ChEBI" id="CHEBI:43474"/>
        <dbReference type="ChEBI" id="CHEBI:58680"/>
        <dbReference type="EC" id="3.1.3.3"/>
    </reaction>
</comment>
<comment type="caution">
    <text evidence="15">The sequence shown here is derived from an EMBL/GenBank/DDBJ whole genome shotgun (WGS) entry which is preliminary data.</text>
</comment>
<dbReference type="Pfam" id="PF00702">
    <property type="entry name" value="Hydrolase"/>
    <property type="match status" value="1"/>
</dbReference>
<dbReference type="Gene3D" id="3.40.50.1000">
    <property type="entry name" value="HAD superfamily/HAD-like"/>
    <property type="match status" value="1"/>
</dbReference>
<dbReference type="SFLD" id="SFLDS00003">
    <property type="entry name" value="Haloacid_Dehalogenase"/>
    <property type="match status" value="1"/>
</dbReference>
<evidence type="ECO:0000256" key="8">
    <source>
        <dbReference type="ARBA" id="ARBA00022801"/>
    </source>
</evidence>
<evidence type="ECO:0000256" key="10">
    <source>
        <dbReference type="ARBA" id="ARBA00023299"/>
    </source>
</evidence>
<evidence type="ECO:0000256" key="11">
    <source>
        <dbReference type="ARBA" id="ARBA00031693"/>
    </source>
</evidence>
<dbReference type="NCBIfam" id="TIGR00338">
    <property type="entry name" value="serB"/>
    <property type="match status" value="1"/>
</dbReference>
<sequence length="401" mass="44034">MNTYALPKDSKAWQNAIDRVAHLLPMGSIGSIQALKQLPVFAIIVVVAKTAVDELTVNGCQVDDVVQAWTKTQRGWQAVVVFDDDASLANAHLVGTHESLTDVAVYRYLLIPTDHKEMSADKREAVAHIIDQQLTAYLKKTLTPKPNYPFKINEMGQVSELTDEQMAELKKSHIDVHILSVAQVLRRHKLICFDMDSTLIEQEVIVELAKMAGVADKVEKITESAMHGEMDFNESFAKRVALLEGVDILVIDEIIKERISFCQGAYATIKALKHKGCRTVLISGGFTPFAKYVAQSLGMDEYHANPLLCADGKLTGKVDKHIIDGKAKARIVARIADAMAIDMEEVVCVGDGANDLPMMAISDIGVAYKAKPIVRVKADAAVNITGLEGVLYALGHRFDKR</sequence>
<comment type="catalytic activity">
    <reaction evidence="12">
        <text>O-phospho-L-serine + H2O = L-serine + phosphate</text>
        <dbReference type="Rhea" id="RHEA:21208"/>
        <dbReference type="ChEBI" id="CHEBI:15377"/>
        <dbReference type="ChEBI" id="CHEBI:33384"/>
        <dbReference type="ChEBI" id="CHEBI:43474"/>
        <dbReference type="ChEBI" id="CHEBI:57524"/>
        <dbReference type="EC" id="3.1.3.3"/>
    </reaction>
</comment>
<proteinExistence type="inferred from homology"/>
<evidence type="ECO:0000256" key="13">
    <source>
        <dbReference type="ARBA" id="ARBA00048523"/>
    </source>
</evidence>
<dbReference type="SFLD" id="SFLDG01137">
    <property type="entry name" value="C1.6.1:_Phosphoserine_Phosphat"/>
    <property type="match status" value="1"/>
</dbReference>
<dbReference type="Proteomes" id="UP000092671">
    <property type="component" value="Unassembled WGS sequence"/>
</dbReference>
<gene>
    <name evidence="15" type="ORF">A9Z60_03365</name>
</gene>
<evidence type="ECO:0000313" key="16">
    <source>
        <dbReference type="Proteomes" id="UP000092671"/>
    </source>
</evidence>
<comment type="pathway">
    <text evidence="2">Amino-acid biosynthesis; L-serine biosynthesis; L-serine from 3-phospho-D-glycerate: step 3/3.</text>
</comment>
<dbReference type="GO" id="GO:0006564">
    <property type="term" value="P:L-serine biosynthetic process"/>
    <property type="evidence" value="ECO:0007669"/>
    <property type="project" value="UniProtKB-KW"/>
</dbReference>
<dbReference type="GO" id="GO:0000287">
    <property type="term" value="F:magnesium ion binding"/>
    <property type="evidence" value="ECO:0007669"/>
    <property type="project" value="TreeGrafter"/>
</dbReference>
<keyword evidence="9" id="KW-0460">Magnesium</keyword>
<name>A0A1B8PIP0_MORNO</name>
<evidence type="ECO:0000256" key="5">
    <source>
        <dbReference type="ARBA" id="ARBA00015196"/>
    </source>
</evidence>
<dbReference type="InterPro" id="IPR004469">
    <property type="entry name" value="PSP"/>
</dbReference>
<organism evidence="15 16">
    <name type="scientific">Moraxella nonliquefaciens</name>
    <dbReference type="NCBI Taxonomy" id="478"/>
    <lineage>
        <taxon>Bacteria</taxon>
        <taxon>Pseudomonadati</taxon>
        <taxon>Pseudomonadota</taxon>
        <taxon>Gammaproteobacteria</taxon>
        <taxon>Moraxellales</taxon>
        <taxon>Moraxellaceae</taxon>
        <taxon>Moraxella</taxon>
    </lineage>
</organism>
<evidence type="ECO:0000256" key="4">
    <source>
        <dbReference type="ARBA" id="ARBA00012640"/>
    </source>
</evidence>
<keyword evidence="10" id="KW-0718">Serine biosynthesis</keyword>
<evidence type="ECO:0000256" key="9">
    <source>
        <dbReference type="ARBA" id="ARBA00022842"/>
    </source>
</evidence>
<protein>
    <recommendedName>
        <fullName evidence="5">Phosphoserine phosphatase</fullName>
        <ecNumber evidence="4">3.1.3.3</ecNumber>
    </recommendedName>
    <alternativeName>
        <fullName evidence="11">O-phosphoserine phosphohydrolase</fullName>
    </alternativeName>
</protein>
<dbReference type="PANTHER" id="PTHR43344:SF2">
    <property type="entry name" value="PHOSPHOSERINE PHOSPHATASE"/>
    <property type="match status" value="1"/>
</dbReference>
<dbReference type="UniPathway" id="UPA00135">
    <property type="reaction ID" value="UER00198"/>
</dbReference>
<dbReference type="RefSeq" id="WP_066893618.1">
    <property type="nucleotide sequence ID" value="NZ_LZDN01000039.1"/>
</dbReference>
<evidence type="ECO:0000256" key="2">
    <source>
        <dbReference type="ARBA" id="ARBA00005135"/>
    </source>
</evidence>
<evidence type="ECO:0000256" key="1">
    <source>
        <dbReference type="ARBA" id="ARBA00001946"/>
    </source>
</evidence>
<keyword evidence="8" id="KW-0378">Hydrolase</keyword>
<evidence type="ECO:0000256" key="6">
    <source>
        <dbReference type="ARBA" id="ARBA00022605"/>
    </source>
</evidence>
<dbReference type="InterPro" id="IPR050582">
    <property type="entry name" value="HAD-like_SerB"/>
</dbReference>
<comment type="cofactor">
    <cofactor evidence="1">
        <name>Mg(2+)</name>
        <dbReference type="ChEBI" id="CHEBI:18420"/>
    </cofactor>
</comment>
<reference evidence="15 16" key="1">
    <citation type="submission" date="2016-06" db="EMBL/GenBank/DDBJ databases">
        <title>Draft genome of Moraxella nonliquefaciens CCUG 60284.</title>
        <authorList>
            <person name="Salva-Serra F."/>
            <person name="Engstrom-Jakobsson H."/>
            <person name="Thorell K."/>
            <person name="Gonzales-Siles L."/>
            <person name="Karlsson R."/>
            <person name="Boulund F."/>
            <person name="Engstrand L."/>
            <person name="Kristiansson E."/>
            <person name="Moore E."/>
        </authorList>
    </citation>
    <scope>NUCLEOTIDE SEQUENCE [LARGE SCALE GENOMIC DNA]</scope>
    <source>
        <strain evidence="15 16">CCUG 60284</strain>
    </source>
</reference>
<feature type="active site" description="Nucleophile" evidence="14">
    <location>
        <position position="194"/>
    </location>
</feature>
<evidence type="ECO:0000256" key="12">
    <source>
        <dbReference type="ARBA" id="ARBA00048138"/>
    </source>
</evidence>
<evidence type="ECO:0000313" key="15">
    <source>
        <dbReference type="EMBL" id="OBX49421.1"/>
    </source>
</evidence>
<dbReference type="EC" id="3.1.3.3" evidence="4"/>
<dbReference type="EMBL" id="LZDN01000039">
    <property type="protein sequence ID" value="OBX49421.1"/>
    <property type="molecule type" value="Genomic_DNA"/>
</dbReference>
<dbReference type="PANTHER" id="PTHR43344">
    <property type="entry name" value="PHOSPHOSERINE PHOSPHATASE"/>
    <property type="match status" value="1"/>
</dbReference>
<keyword evidence="6" id="KW-0028">Amino-acid biosynthesis</keyword>
<evidence type="ECO:0000256" key="3">
    <source>
        <dbReference type="ARBA" id="ARBA00009184"/>
    </source>
</evidence>
<accession>A0A1B8PIP0</accession>
<dbReference type="GO" id="GO:0005737">
    <property type="term" value="C:cytoplasm"/>
    <property type="evidence" value="ECO:0007669"/>
    <property type="project" value="TreeGrafter"/>
</dbReference>
<dbReference type="SFLD" id="SFLDF00029">
    <property type="entry name" value="phosphoserine_phosphatase"/>
    <property type="match status" value="1"/>
</dbReference>
<evidence type="ECO:0000256" key="7">
    <source>
        <dbReference type="ARBA" id="ARBA00022723"/>
    </source>
</evidence>
<feature type="active site" description="Proton donor" evidence="14">
    <location>
        <position position="196"/>
    </location>
</feature>
<keyword evidence="7" id="KW-0479">Metal-binding</keyword>
<dbReference type="NCBIfam" id="TIGR01488">
    <property type="entry name" value="HAD-SF-IB"/>
    <property type="match status" value="1"/>
</dbReference>
<dbReference type="AlphaFoldDB" id="A0A1B8PIP0"/>
<dbReference type="InterPro" id="IPR023214">
    <property type="entry name" value="HAD_sf"/>
</dbReference>